<dbReference type="PANTHER" id="PTHR30570:SF1">
    <property type="entry name" value="PHOSPHATE-BINDING PROTEIN PSTS"/>
    <property type="match status" value="1"/>
</dbReference>
<reference evidence="4 5" key="1">
    <citation type="submission" date="2016-11" db="EMBL/GenBank/DDBJ databases">
        <title>Complete genome sequence of thermophilic cyanobacteria strain Synechococcus sp. PCC6715.</title>
        <authorList>
            <person name="Tang J."/>
            <person name="Daroch M."/>
            <person name="Liang Y."/>
            <person name="Jiang D."/>
            <person name="Shah M."/>
        </authorList>
    </citation>
    <scope>NUCLEOTIDE SEQUENCE [LARGE SCALE GENOMIC DNA]</scope>
    <source>
        <strain evidence="4 5">PCC 6715</strain>
    </source>
</reference>
<keyword evidence="2" id="KW-0472">Membrane</keyword>
<keyword evidence="5" id="KW-1185">Reference proteome</keyword>
<dbReference type="Proteomes" id="UP000231057">
    <property type="component" value="Chromosome"/>
</dbReference>
<organism evidence="4 5">
    <name type="scientific">Parathermosynechococcus lividus PCC 6715</name>
    <dbReference type="NCBI Taxonomy" id="1917166"/>
    <lineage>
        <taxon>Bacteria</taxon>
        <taxon>Bacillati</taxon>
        <taxon>Cyanobacteriota</taxon>
        <taxon>Cyanophyceae</taxon>
        <taxon>Acaryochloridales</taxon>
        <taxon>Thermosynechococcaceae</taxon>
        <taxon>Parathermosynechococcus</taxon>
    </lineage>
</organism>
<feature type="transmembrane region" description="Helical" evidence="2">
    <location>
        <begin position="12"/>
        <end position="34"/>
    </location>
</feature>
<evidence type="ECO:0000313" key="4">
    <source>
        <dbReference type="EMBL" id="ATS19050.1"/>
    </source>
</evidence>
<name>A0A2D2Q3G2_PARLV</name>
<evidence type="ECO:0000256" key="2">
    <source>
        <dbReference type="SAM" id="Phobius"/>
    </source>
</evidence>
<sequence length="352" mass="37939">MSQGNNNNVLPLLISLIFTIAIVGVAGVLVMRLLNSQTGNPLGELLTQDGSTPSTPDVTVETFAEVREVPSGVFNYGGSTTWAPIRRDVDPLIQTVWPNFRLRYVDPPTGTPGSGSGIRMLLNNQLAFSQSSRPLNDQERQQSQSQGTPLDAIPVAIDGLAIAVNHNLPLAGLTVNQVIDIYTGKVNNWSQVGGPNLAITAFSRRPEDGGTVEFFIKEVLGERLLGSNVVMVRDTTDGLRRVASTLGGIYYGSAPEIVGQCSIRPLPLGRQANTFVPPYQLPYVEPARCPAQRNRLNARAFQDGSYPITRRLFVIVKADGSADAQAGRAYAALLLTNQGQSAIEQAGYVRLR</sequence>
<evidence type="ECO:0000259" key="3">
    <source>
        <dbReference type="Pfam" id="PF12849"/>
    </source>
</evidence>
<dbReference type="RefSeq" id="WP_099799392.1">
    <property type="nucleotide sequence ID" value="NZ_CP018092.1"/>
</dbReference>
<proteinExistence type="predicted"/>
<dbReference type="CDD" id="cd13566">
    <property type="entry name" value="PBP2_phosphate"/>
    <property type="match status" value="1"/>
</dbReference>
<keyword evidence="1" id="KW-0732">Signal</keyword>
<dbReference type="PANTHER" id="PTHR30570">
    <property type="entry name" value="PERIPLASMIC PHOSPHATE BINDING COMPONENT OF PHOSPHATE ABC TRANSPORTER"/>
    <property type="match status" value="1"/>
</dbReference>
<feature type="domain" description="PBP" evidence="3">
    <location>
        <begin position="74"/>
        <end position="336"/>
    </location>
</feature>
<dbReference type="Gene3D" id="3.40.190.10">
    <property type="entry name" value="Periplasmic binding protein-like II"/>
    <property type="match status" value="2"/>
</dbReference>
<dbReference type="AlphaFoldDB" id="A0A2D2Q3G2"/>
<keyword evidence="2" id="KW-0812">Transmembrane</keyword>
<dbReference type="EMBL" id="CP018092">
    <property type="protein sequence ID" value="ATS19050.1"/>
    <property type="molecule type" value="Genomic_DNA"/>
</dbReference>
<evidence type="ECO:0000313" key="5">
    <source>
        <dbReference type="Proteomes" id="UP000231057"/>
    </source>
</evidence>
<dbReference type="OrthoDB" id="506979at2"/>
<reference evidence="5" key="2">
    <citation type="journal article" date="2022" name="Front. Microbiol.">
        <title>Comparative Genomic Analysis Revealed Distinct Molecular Components and Organization of CO2-Concentrating Mechanism in Thermophilic Cyanobacteria.</title>
        <authorList>
            <person name="Tang J."/>
            <person name="Zhou H."/>
            <person name="Yao D."/>
            <person name="Riaz S."/>
            <person name="You D."/>
            <person name="Klepacz-Smolka A."/>
            <person name="Daroch M."/>
        </authorList>
    </citation>
    <scope>NUCLEOTIDE SEQUENCE [LARGE SCALE GENOMIC DNA]</scope>
    <source>
        <strain evidence="5">PCC 6715</strain>
    </source>
</reference>
<dbReference type="Pfam" id="PF12849">
    <property type="entry name" value="PBP_like_2"/>
    <property type="match status" value="1"/>
</dbReference>
<dbReference type="SUPFAM" id="SSF53850">
    <property type="entry name" value="Periplasmic binding protein-like II"/>
    <property type="match status" value="1"/>
</dbReference>
<dbReference type="InterPro" id="IPR024370">
    <property type="entry name" value="PBP_domain"/>
</dbReference>
<evidence type="ECO:0000256" key="1">
    <source>
        <dbReference type="ARBA" id="ARBA00022729"/>
    </source>
</evidence>
<accession>A0A2D2Q3G2</accession>
<protein>
    <submittedName>
        <fullName evidence="4">Phosphate ABC transporter substrate-binding protein</fullName>
    </submittedName>
</protein>
<dbReference type="InterPro" id="IPR050811">
    <property type="entry name" value="Phosphate_ABC_transporter"/>
</dbReference>
<gene>
    <name evidence="4" type="ORF">BRW62_10235</name>
</gene>
<keyword evidence="2" id="KW-1133">Transmembrane helix</keyword>
<dbReference type="KEGG" id="slw:BRW62_10235"/>